<dbReference type="InterPro" id="IPR007243">
    <property type="entry name" value="Atg6/Beclin"/>
</dbReference>
<protein>
    <submittedName>
        <fullName evidence="7">Beclin-2-like</fullName>
    </submittedName>
</protein>
<feature type="domain" description="Atg6 BARA" evidence="4">
    <location>
        <begin position="250"/>
        <end position="424"/>
    </location>
</feature>
<evidence type="ECO:0000259" key="5">
    <source>
        <dbReference type="Pfam" id="PF17675"/>
    </source>
</evidence>
<feature type="domain" description="Atg6/beclin coiled-coil" evidence="5">
    <location>
        <begin position="120"/>
        <end position="244"/>
    </location>
</feature>
<evidence type="ECO:0000313" key="7">
    <source>
        <dbReference type="RefSeq" id="XP_004716816.1"/>
    </source>
</evidence>
<reference evidence="7" key="1">
    <citation type="submission" date="2025-08" db="UniProtKB">
        <authorList>
            <consortium name="RefSeq"/>
        </authorList>
    </citation>
    <scope>IDENTIFICATION</scope>
</reference>
<evidence type="ECO:0000313" key="6">
    <source>
        <dbReference type="Proteomes" id="UP000694863"/>
    </source>
</evidence>
<comment type="similarity">
    <text evidence="1">Belongs to the beclin family.</text>
</comment>
<keyword evidence="6" id="KW-1185">Reference proteome</keyword>
<dbReference type="InterPro" id="IPR040455">
    <property type="entry name" value="Atg6_BARA"/>
</dbReference>
<dbReference type="PANTHER" id="PTHR12768">
    <property type="entry name" value="BECLIN 1"/>
    <property type="match status" value="1"/>
</dbReference>
<name>A0ABM0J7S6_ECHTE</name>
<dbReference type="PANTHER" id="PTHR12768:SF5">
    <property type="entry name" value="BECLIN-2"/>
    <property type="match status" value="1"/>
</dbReference>
<dbReference type="Pfam" id="PF17675">
    <property type="entry name" value="APG6_N"/>
    <property type="match status" value="1"/>
</dbReference>
<keyword evidence="3" id="KW-0175">Coiled coil</keyword>
<sequence length="426" mass="47737">MSSSRFICWCCNQPLKLSWHAEASTAQQLSDGPFILAAGQSERTPEGDPTPSETDTAKLQAAATAGLSSSDWVSSVFWGQRADTFSLLGKMQSIRTLHNIQETTLGISDLLSGESELDEPLCEECTDRLLKRLDRHITTTESEIQDYKCFLEGKELPTGEDTVEALQMELSGLELEERRLVQELDAVEKTRKQVAGDLEAAQAETETLNQQEQQHHKEYSVLECQGLELLDELRSLENRLQYVHIQVDQLAKTSIFNMTFDISCKGPLGIINNFTLGCLSTTPVNWTEISAAWGQTALLLLVLAKKMGLEFQRYQLLPCGNHSYLKSLTDESELPLYCSEGKGVLENPFDLAMVAFLDCLQQFKEEAEKVGLCLPYGINVKKGRLEETGGKCYSIKTFLNTETQWTKALKCMLVNLKWGLAWVSRR</sequence>
<keyword evidence="2" id="KW-0072">Autophagy</keyword>
<dbReference type="GeneID" id="101643579"/>
<dbReference type="RefSeq" id="XP_004716816.1">
    <property type="nucleotide sequence ID" value="XM_004716759.1"/>
</dbReference>
<evidence type="ECO:0000256" key="2">
    <source>
        <dbReference type="ARBA" id="ARBA00023006"/>
    </source>
</evidence>
<dbReference type="Gene3D" id="1.10.418.40">
    <property type="entry name" value="Autophagy protein 6/Beclin 1"/>
    <property type="match status" value="1"/>
</dbReference>
<feature type="coiled-coil region" evidence="3">
    <location>
        <begin position="163"/>
        <end position="218"/>
    </location>
</feature>
<dbReference type="InterPro" id="IPR041691">
    <property type="entry name" value="Atg6/beclin_CC"/>
</dbReference>
<organism evidence="6 7">
    <name type="scientific">Echinops telfairi</name>
    <name type="common">Lesser hedgehog tenrec</name>
    <dbReference type="NCBI Taxonomy" id="9371"/>
    <lineage>
        <taxon>Eukaryota</taxon>
        <taxon>Metazoa</taxon>
        <taxon>Chordata</taxon>
        <taxon>Craniata</taxon>
        <taxon>Vertebrata</taxon>
        <taxon>Euteleostomi</taxon>
        <taxon>Mammalia</taxon>
        <taxon>Eutheria</taxon>
        <taxon>Afrotheria</taxon>
        <taxon>Tenrecidae</taxon>
        <taxon>Tenrecinae</taxon>
        <taxon>Echinops</taxon>
    </lineage>
</organism>
<gene>
    <name evidence="7" type="primary">LOC101643579</name>
</gene>
<dbReference type="Gene3D" id="6.10.250.3110">
    <property type="match status" value="1"/>
</dbReference>
<evidence type="ECO:0000256" key="3">
    <source>
        <dbReference type="SAM" id="Coils"/>
    </source>
</evidence>
<dbReference type="InterPro" id="IPR038274">
    <property type="entry name" value="Atg6/Beclin_C_sf"/>
</dbReference>
<evidence type="ECO:0000259" key="4">
    <source>
        <dbReference type="Pfam" id="PF04111"/>
    </source>
</evidence>
<proteinExistence type="inferred from homology"/>
<evidence type="ECO:0000256" key="1">
    <source>
        <dbReference type="ARBA" id="ARBA00005965"/>
    </source>
</evidence>
<dbReference type="Pfam" id="PF04111">
    <property type="entry name" value="APG6"/>
    <property type="match status" value="1"/>
</dbReference>
<accession>A0ABM0J7S6</accession>
<dbReference type="Proteomes" id="UP000694863">
    <property type="component" value="Unplaced"/>
</dbReference>